<organism evidence="2 3">
    <name type="scientific">Candidatus Fimihabitans intestinipullorum</name>
    <dbReference type="NCBI Taxonomy" id="2840820"/>
    <lineage>
        <taxon>Bacteria</taxon>
        <taxon>Bacillati</taxon>
        <taxon>Mycoplasmatota</taxon>
        <taxon>Mycoplasmatota incertae sedis</taxon>
        <taxon>Candidatus Fimihabitans</taxon>
    </lineage>
</organism>
<name>A0A9D1L4H2_9BACT</name>
<sequence length="233" mass="25930">MDFMLLGYENILTVMLAIVGFIVVIWAQSNISRTYQRSKRIKTGGNLTGQEVARKILDEHGLSNIYIVETQGELSDHYDPRRKVVRLSREVFHGTSVASVAVAAHEVGHAIQDKEKYPMMRFRSALVPFVNLVTYLGYFGLIVSLIGGITGYIKLSILVILATLLFQLVTLPVEFDASKRAEENLQKLSLISSGEKEDVHAMLKAAALTYVASFISTILSLLRLVIMLGNDRD</sequence>
<gene>
    <name evidence="2" type="ORF">IAD49_05270</name>
</gene>
<evidence type="ECO:0000256" key="1">
    <source>
        <dbReference type="SAM" id="Phobius"/>
    </source>
</evidence>
<dbReference type="EMBL" id="DVML01000030">
    <property type="protein sequence ID" value="HIU22973.1"/>
    <property type="molecule type" value="Genomic_DNA"/>
</dbReference>
<proteinExistence type="predicted"/>
<dbReference type="PANTHER" id="PTHR36434">
    <property type="entry name" value="MEMBRANE PROTEASE YUGP-RELATED"/>
    <property type="match status" value="1"/>
</dbReference>
<dbReference type="PANTHER" id="PTHR36434:SF1">
    <property type="entry name" value="MEMBRANE PROTEASE YUGP-RELATED"/>
    <property type="match status" value="1"/>
</dbReference>
<feature type="transmembrane region" description="Helical" evidence="1">
    <location>
        <begin position="205"/>
        <end position="226"/>
    </location>
</feature>
<dbReference type="AlphaFoldDB" id="A0A9D1L4H2"/>
<keyword evidence="1" id="KW-1133">Transmembrane helix</keyword>
<keyword evidence="1" id="KW-0472">Membrane</keyword>
<dbReference type="Pfam" id="PF04298">
    <property type="entry name" value="Zn_peptidase_2"/>
    <property type="match status" value="1"/>
</dbReference>
<reference evidence="2" key="1">
    <citation type="submission" date="2020-10" db="EMBL/GenBank/DDBJ databases">
        <authorList>
            <person name="Gilroy R."/>
        </authorList>
    </citation>
    <scope>NUCLEOTIDE SEQUENCE</scope>
    <source>
        <strain evidence="2">CHK197-8231</strain>
    </source>
</reference>
<evidence type="ECO:0000313" key="2">
    <source>
        <dbReference type="EMBL" id="HIU22973.1"/>
    </source>
</evidence>
<feature type="transmembrane region" description="Helical" evidence="1">
    <location>
        <begin position="125"/>
        <end position="146"/>
    </location>
</feature>
<comment type="caution">
    <text evidence="2">The sequence shown here is derived from an EMBL/GenBank/DDBJ whole genome shotgun (WGS) entry which is preliminary data.</text>
</comment>
<evidence type="ECO:0000313" key="3">
    <source>
        <dbReference type="Proteomes" id="UP000824087"/>
    </source>
</evidence>
<keyword evidence="1" id="KW-0812">Transmembrane</keyword>
<feature type="transmembrane region" description="Helical" evidence="1">
    <location>
        <begin position="6"/>
        <end position="27"/>
    </location>
</feature>
<feature type="transmembrane region" description="Helical" evidence="1">
    <location>
        <begin position="152"/>
        <end position="171"/>
    </location>
</feature>
<dbReference type="InterPro" id="IPR007395">
    <property type="entry name" value="Zn_peptidase_2"/>
</dbReference>
<dbReference type="Proteomes" id="UP000824087">
    <property type="component" value="Unassembled WGS sequence"/>
</dbReference>
<protein>
    <submittedName>
        <fullName evidence="2">Zinc metallopeptidase</fullName>
    </submittedName>
</protein>
<reference evidence="2" key="2">
    <citation type="journal article" date="2021" name="PeerJ">
        <title>Extensive microbial diversity within the chicken gut microbiome revealed by metagenomics and culture.</title>
        <authorList>
            <person name="Gilroy R."/>
            <person name="Ravi A."/>
            <person name="Getino M."/>
            <person name="Pursley I."/>
            <person name="Horton D.L."/>
            <person name="Alikhan N.F."/>
            <person name="Baker D."/>
            <person name="Gharbi K."/>
            <person name="Hall N."/>
            <person name="Watson M."/>
            <person name="Adriaenssens E.M."/>
            <person name="Foster-Nyarko E."/>
            <person name="Jarju S."/>
            <person name="Secka A."/>
            <person name="Antonio M."/>
            <person name="Oren A."/>
            <person name="Chaudhuri R.R."/>
            <person name="La Ragione R."/>
            <person name="Hildebrand F."/>
            <person name="Pallen M.J."/>
        </authorList>
    </citation>
    <scope>NUCLEOTIDE SEQUENCE</scope>
    <source>
        <strain evidence="2">CHK197-8231</strain>
    </source>
</reference>
<accession>A0A9D1L4H2</accession>